<sequence length="998" mass="112586">MCADTPAVDYKDTLNLPETEFPMRAGLPQREPGWLARWAEIGVYERLREKAEGRKPFTLHDGPPYANGNLHIGHALNKILKDMVVRSQQMSGRDARYIPGWDCHGLPIEWKIEEAYRGRGQDKDKVDVVDFRQECRRFAEGWIDVQREEFKRLGITGTWDKPYLTMDFHAERVIAEEFQKFLMNGALYQGSKPVMWSPVEKTALAEAEVEYHDRQTDAVWVPFEVVGRRAQIGFRAVGETIPLLPDEQATPVDPHWPSYQGVKIIIWTTTPWTLPQNRAICFGPDISYGLYEVIGRPQESWVTIGHRYLIADRLAPEALAAMRLEPSMHRRLRDVTAEELASLTCAHPLRGAVDLSEPEANRWDYPVPLFPGDHVTDDAGTGFVHTAPSHGDDDFEIGRKHGLEMTWNILDDSSFRADLPFFAGEQIIRPNGKPGTANKVVIDKLVELGKLLARKRITISDAHSWRSKAPVIRLNRPQWFAAIDKPLGDGMDTYGETIRSRALTSIDQLVDWTPKTGRNRLYSMIEARPDWVLSRQRAWGVPLTCFTKKGAAPSDPDYLLRDASVNARILDAFEAEGADAWYKPDAKARFLDGLHDADAYDQVFDILDVWFDSGSTHAFVLRDREDGSEDGIADLYLEGTDQHRGWFHSSMLQACGTIGRAPYRGVLTHGFTLDEKGMKMSKSIGNTVAPQEVIDQYGADILRLWVAQSDYTADLRIGPEILKGVADSYRRLRNTMRFLLGSLGDVTAADRVDPADMPELERWVLHRLSELDETVRKGYAAYDFQGVFQALFNFATTDLSAFYFDIRKDALYCDGDTPRRRAARTVLEMLFERLTTWLAPVLVFTMEEVWLERHPGDTSSVHLQDFPETPEAWRDEALASKWAEIRRVRRIVTAALEVQRRDKIIGASLEAAPLVQIADPALAATIKATDMADLCITSGLSVMQGEPQDDAFRLDDPSIGVVFHKAEGEKCQRCWQILPDVGSHAHPGVCARCDAALG</sequence>
<feature type="domain" description="Aminoacyl-tRNA synthetase class Ia" evidence="13">
    <location>
        <begin position="34"/>
        <end position="717"/>
    </location>
</feature>
<dbReference type="GO" id="GO:0005524">
    <property type="term" value="F:ATP binding"/>
    <property type="evidence" value="ECO:0007669"/>
    <property type="project" value="UniProtKB-UniRule"/>
</dbReference>
<keyword evidence="8 12" id="KW-0648">Protein biosynthesis</keyword>
<evidence type="ECO:0000256" key="10">
    <source>
        <dbReference type="ARBA" id="ARBA00025217"/>
    </source>
</evidence>
<dbReference type="InterPro" id="IPR013155">
    <property type="entry name" value="M/V/L/I-tRNA-synth_anticd-bd"/>
</dbReference>
<evidence type="ECO:0000256" key="11">
    <source>
        <dbReference type="ARBA" id="ARBA00048359"/>
    </source>
</evidence>
<feature type="binding site" evidence="12">
    <location>
        <position position="990"/>
    </location>
    <ligand>
        <name>Zn(2+)</name>
        <dbReference type="ChEBI" id="CHEBI:29105"/>
    </ligand>
</feature>
<dbReference type="PRINTS" id="PR00984">
    <property type="entry name" value="TRNASYNTHILE"/>
</dbReference>
<keyword evidence="7 12" id="KW-0067">ATP-binding</keyword>
<dbReference type="CDD" id="cd07960">
    <property type="entry name" value="Anticodon_Ia_Ile_BEm"/>
    <property type="match status" value="1"/>
</dbReference>
<gene>
    <name evidence="12" type="primary">ileS</name>
    <name evidence="16" type="ORF">C7455_10381</name>
</gene>
<keyword evidence="9 12" id="KW-0030">Aminoacyl-tRNA synthetase</keyword>
<evidence type="ECO:0000313" key="17">
    <source>
        <dbReference type="Proteomes" id="UP000245708"/>
    </source>
</evidence>
<dbReference type="SUPFAM" id="SSF50677">
    <property type="entry name" value="ValRS/IleRS/LeuRS editing domain"/>
    <property type="match status" value="1"/>
</dbReference>
<dbReference type="InterPro" id="IPR009008">
    <property type="entry name" value="Val/Leu/Ile-tRNA-synth_edit"/>
</dbReference>
<dbReference type="GO" id="GO:0000049">
    <property type="term" value="F:tRNA binding"/>
    <property type="evidence" value="ECO:0007669"/>
    <property type="project" value="InterPro"/>
</dbReference>
<dbReference type="Gene3D" id="3.90.740.10">
    <property type="entry name" value="Valyl/Leucyl/Isoleucyl-tRNA synthetase, editing domain"/>
    <property type="match status" value="1"/>
</dbReference>
<evidence type="ECO:0000256" key="6">
    <source>
        <dbReference type="ARBA" id="ARBA00022833"/>
    </source>
</evidence>
<comment type="similarity">
    <text evidence="1 12">Belongs to the class-I aminoacyl-tRNA synthetase family. IleS type 1 subfamily.</text>
</comment>
<dbReference type="PANTHER" id="PTHR42765:SF1">
    <property type="entry name" value="ISOLEUCINE--TRNA LIGASE, MITOCHONDRIAL"/>
    <property type="match status" value="1"/>
</dbReference>
<feature type="binding site" evidence="12">
    <location>
        <position position="974"/>
    </location>
    <ligand>
        <name>Zn(2+)</name>
        <dbReference type="ChEBI" id="CHEBI:29105"/>
    </ligand>
</feature>
<dbReference type="InterPro" id="IPR009080">
    <property type="entry name" value="tRNAsynth_Ia_anticodon-bd"/>
</dbReference>
<keyword evidence="5 12" id="KW-0547">Nucleotide-binding</keyword>
<comment type="function">
    <text evidence="10 12">Catalyzes the attachment of isoleucine to tRNA(Ile). As IleRS can inadvertently accommodate and process structurally similar amino acids such as valine, to avoid such errors it has two additional distinct tRNA(Ile)-dependent editing activities. One activity is designated as 'pretransfer' editing and involves the hydrolysis of activated Val-AMP. The other activity is designated 'posttransfer' editing and involves deacylation of mischarged Val-tRNA(Ile).</text>
</comment>
<dbReference type="Pfam" id="PF00133">
    <property type="entry name" value="tRNA-synt_1"/>
    <property type="match status" value="1"/>
</dbReference>
<dbReference type="Proteomes" id="UP000245708">
    <property type="component" value="Unassembled WGS sequence"/>
</dbReference>
<dbReference type="PANTHER" id="PTHR42765">
    <property type="entry name" value="SOLEUCYL-TRNA SYNTHETASE"/>
    <property type="match status" value="1"/>
</dbReference>
<accession>A0A316GN67</accession>
<keyword evidence="6 12" id="KW-0862">Zinc</keyword>
<dbReference type="SUPFAM" id="SSF47323">
    <property type="entry name" value="Anticodon-binding domain of a subclass of class I aminoacyl-tRNA synthetases"/>
    <property type="match status" value="1"/>
</dbReference>
<evidence type="ECO:0000259" key="13">
    <source>
        <dbReference type="Pfam" id="PF00133"/>
    </source>
</evidence>
<comment type="caution">
    <text evidence="16">The sequence shown here is derived from an EMBL/GenBank/DDBJ whole genome shotgun (WGS) entry which is preliminary data.</text>
</comment>
<name>A0A316GN67_9RHOB</name>
<dbReference type="Gene3D" id="1.10.730.20">
    <property type="match status" value="1"/>
</dbReference>
<dbReference type="EMBL" id="QGGW01000003">
    <property type="protein sequence ID" value="PWK60883.1"/>
    <property type="molecule type" value="Genomic_DNA"/>
</dbReference>
<dbReference type="Pfam" id="PF06827">
    <property type="entry name" value="zf-FPG_IleRS"/>
    <property type="match status" value="1"/>
</dbReference>
<dbReference type="GO" id="GO:0005829">
    <property type="term" value="C:cytosol"/>
    <property type="evidence" value="ECO:0007669"/>
    <property type="project" value="TreeGrafter"/>
</dbReference>
<feature type="binding site" evidence="12">
    <location>
        <position position="682"/>
    </location>
    <ligand>
        <name>ATP</name>
        <dbReference type="ChEBI" id="CHEBI:30616"/>
    </ligand>
</feature>
<evidence type="ECO:0000256" key="5">
    <source>
        <dbReference type="ARBA" id="ARBA00022741"/>
    </source>
</evidence>
<dbReference type="OrthoDB" id="9810365at2"/>
<comment type="subunit">
    <text evidence="12">Monomer.</text>
</comment>
<comment type="cofactor">
    <cofactor evidence="12">
        <name>Zn(2+)</name>
        <dbReference type="ChEBI" id="CHEBI:29105"/>
    </cofactor>
    <text evidence="12">Binds 1 zinc ion per subunit.</text>
</comment>
<dbReference type="InterPro" id="IPR002300">
    <property type="entry name" value="aa-tRNA-synth_Ia"/>
</dbReference>
<dbReference type="SUPFAM" id="SSF52374">
    <property type="entry name" value="Nucleotidylyl transferase"/>
    <property type="match status" value="1"/>
</dbReference>
<dbReference type="FunFam" id="3.40.50.620:FF:000042">
    <property type="entry name" value="Isoleucine--tRNA ligase"/>
    <property type="match status" value="1"/>
</dbReference>
<dbReference type="HAMAP" id="MF_02002">
    <property type="entry name" value="Ile_tRNA_synth_type1"/>
    <property type="match status" value="1"/>
</dbReference>
<evidence type="ECO:0000256" key="12">
    <source>
        <dbReference type="HAMAP-Rule" id="MF_02002"/>
    </source>
</evidence>
<comment type="catalytic activity">
    <reaction evidence="11 12">
        <text>tRNA(Ile) + L-isoleucine + ATP = L-isoleucyl-tRNA(Ile) + AMP + diphosphate</text>
        <dbReference type="Rhea" id="RHEA:11060"/>
        <dbReference type="Rhea" id="RHEA-COMP:9666"/>
        <dbReference type="Rhea" id="RHEA-COMP:9695"/>
        <dbReference type="ChEBI" id="CHEBI:30616"/>
        <dbReference type="ChEBI" id="CHEBI:33019"/>
        <dbReference type="ChEBI" id="CHEBI:58045"/>
        <dbReference type="ChEBI" id="CHEBI:78442"/>
        <dbReference type="ChEBI" id="CHEBI:78528"/>
        <dbReference type="ChEBI" id="CHEBI:456215"/>
        <dbReference type="EC" id="6.1.1.5"/>
    </reaction>
</comment>
<feature type="short sequence motif" description="'KMSKS' region" evidence="12">
    <location>
        <begin position="679"/>
        <end position="683"/>
    </location>
</feature>
<dbReference type="GO" id="GO:0008270">
    <property type="term" value="F:zinc ion binding"/>
    <property type="evidence" value="ECO:0007669"/>
    <property type="project" value="UniProtKB-UniRule"/>
</dbReference>
<evidence type="ECO:0000259" key="15">
    <source>
        <dbReference type="Pfam" id="PF08264"/>
    </source>
</evidence>
<organism evidence="16 17">
    <name type="scientific">Roseicyclus mahoneyensis</name>
    <dbReference type="NCBI Taxonomy" id="164332"/>
    <lineage>
        <taxon>Bacteria</taxon>
        <taxon>Pseudomonadati</taxon>
        <taxon>Pseudomonadota</taxon>
        <taxon>Alphaproteobacteria</taxon>
        <taxon>Rhodobacterales</taxon>
        <taxon>Roseobacteraceae</taxon>
        <taxon>Roseicyclus</taxon>
    </lineage>
</organism>
<feature type="binding site" evidence="12">
    <location>
        <position position="993"/>
    </location>
    <ligand>
        <name>Zn(2+)</name>
        <dbReference type="ChEBI" id="CHEBI:29105"/>
    </ligand>
</feature>
<dbReference type="InterPro" id="IPR010663">
    <property type="entry name" value="Znf_FPG/IleRS"/>
</dbReference>
<dbReference type="EC" id="6.1.1.5" evidence="12"/>
<feature type="domain" description="Zinc finger FPG/IleRS-type" evidence="14">
    <location>
        <begin position="968"/>
        <end position="994"/>
    </location>
</feature>
<dbReference type="InterPro" id="IPR001412">
    <property type="entry name" value="aa-tRNA-synth_I_CS"/>
</dbReference>
<comment type="subcellular location">
    <subcellularLocation>
        <location evidence="12">Cytoplasm</location>
    </subcellularLocation>
</comment>
<dbReference type="InterPro" id="IPR033708">
    <property type="entry name" value="Anticodon_Ile_BEm"/>
</dbReference>
<dbReference type="PROSITE" id="PS00178">
    <property type="entry name" value="AA_TRNA_LIGASE_I"/>
    <property type="match status" value="1"/>
</dbReference>
<feature type="domain" description="Methionyl/Valyl/Leucyl/Isoleucyl-tRNA synthetase anticodon-binding" evidence="15">
    <location>
        <begin position="761"/>
        <end position="910"/>
    </location>
</feature>
<keyword evidence="4 12" id="KW-0479">Metal-binding</keyword>
<keyword evidence="17" id="KW-1185">Reference proteome</keyword>
<evidence type="ECO:0000256" key="9">
    <source>
        <dbReference type="ARBA" id="ARBA00023146"/>
    </source>
</evidence>
<comment type="domain">
    <text evidence="12">IleRS has two distinct active sites: one for aminoacylation and one for editing. The misactivated valine is translocated from the active site to the editing site, which sterically excludes the correctly activated isoleucine. The single editing site contains two valyl binding pockets, one specific for each substrate (Val-AMP or Val-tRNA(Ile)).</text>
</comment>
<dbReference type="InterPro" id="IPR023585">
    <property type="entry name" value="Ile-tRNA-ligase_type1"/>
</dbReference>
<evidence type="ECO:0000256" key="1">
    <source>
        <dbReference type="ARBA" id="ARBA00006887"/>
    </source>
</evidence>
<dbReference type="InterPro" id="IPR014729">
    <property type="entry name" value="Rossmann-like_a/b/a_fold"/>
</dbReference>
<dbReference type="InterPro" id="IPR002301">
    <property type="entry name" value="Ile-tRNA-ligase"/>
</dbReference>
<feature type="binding site" evidence="12">
    <location>
        <position position="638"/>
    </location>
    <ligand>
        <name>L-isoleucyl-5'-AMP</name>
        <dbReference type="ChEBI" id="CHEBI:178002"/>
    </ligand>
</feature>
<evidence type="ECO:0000256" key="7">
    <source>
        <dbReference type="ARBA" id="ARBA00022840"/>
    </source>
</evidence>
<dbReference type="Gene3D" id="3.40.50.620">
    <property type="entry name" value="HUPs"/>
    <property type="match status" value="2"/>
</dbReference>
<feature type="short sequence motif" description="'HIGH' region" evidence="12">
    <location>
        <begin position="64"/>
        <end position="74"/>
    </location>
</feature>
<dbReference type="GO" id="GO:0004822">
    <property type="term" value="F:isoleucine-tRNA ligase activity"/>
    <property type="evidence" value="ECO:0007669"/>
    <property type="project" value="UniProtKB-UniRule"/>
</dbReference>
<evidence type="ECO:0000256" key="2">
    <source>
        <dbReference type="ARBA" id="ARBA00022490"/>
    </source>
</evidence>
<protein>
    <recommendedName>
        <fullName evidence="12">Isoleucine--tRNA ligase</fullName>
        <ecNumber evidence="12">6.1.1.5</ecNumber>
    </recommendedName>
    <alternativeName>
        <fullName evidence="12">Isoleucyl-tRNA synthetase</fullName>
        <shortName evidence="12">IleRS</shortName>
    </alternativeName>
</protein>
<evidence type="ECO:0000256" key="4">
    <source>
        <dbReference type="ARBA" id="ARBA00022723"/>
    </source>
</evidence>
<evidence type="ECO:0000313" key="16">
    <source>
        <dbReference type="EMBL" id="PWK60883.1"/>
    </source>
</evidence>
<dbReference type="InterPro" id="IPR050081">
    <property type="entry name" value="Ile-tRNA_ligase"/>
</dbReference>
<dbReference type="RefSeq" id="WP_109667001.1">
    <property type="nucleotide sequence ID" value="NZ_QGGW01000003.1"/>
</dbReference>
<dbReference type="NCBIfam" id="TIGR00392">
    <property type="entry name" value="ileS"/>
    <property type="match status" value="1"/>
</dbReference>
<keyword evidence="2 12" id="KW-0963">Cytoplasm</keyword>
<dbReference type="AlphaFoldDB" id="A0A316GN67"/>
<dbReference type="Pfam" id="PF08264">
    <property type="entry name" value="Anticodon_1"/>
    <property type="match status" value="1"/>
</dbReference>
<evidence type="ECO:0000256" key="8">
    <source>
        <dbReference type="ARBA" id="ARBA00022917"/>
    </source>
</evidence>
<feature type="binding site" evidence="12">
    <location>
        <position position="971"/>
    </location>
    <ligand>
        <name>Zn(2+)</name>
        <dbReference type="ChEBI" id="CHEBI:29105"/>
    </ligand>
</feature>
<proteinExistence type="inferred from homology"/>
<dbReference type="GO" id="GO:0002161">
    <property type="term" value="F:aminoacyl-tRNA deacylase activity"/>
    <property type="evidence" value="ECO:0007669"/>
    <property type="project" value="InterPro"/>
</dbReference>
<reference evidence="16 17" key="1">
    <citation type="submission" date="2018-05" db="EMBL/GenBank/DDBJ databases">
        <title>Genomic Encyclopedia of Type Strains, Phase IV (KMG-IV): sequencing the most valuable type-strain genomes for metagenomic binning, comparative biology and taxonomic classification.</title>
        <authorList>
            <person name="Goeker M."/>
        </authorList>
    </citation>
    <scope>NUCLEOTIDE SEQUENCE [LARGE SCALE GENOMIC DNA]</scope>
    <source>
        <strain evidence="16 17">DSM 16097</strain>
    </source>
</reference>
<evidence type="ECO:0000256" key="3">
    <source>
        <dbReference type="ARBA" id="ARBA00022598"/>
    </source>
</evidence>
<dbReference type="GO" id="GO:0006428">
    <property type="term" value="P:isoleucyl-tRNA aminoacylation"/>
    <property type="evidence" value="ECO:0007669"/>
    <property type="project" value="UniProtKB-UniRule"/>
</dbReference>
<keyword evidence="3 12" id="KW-0436">Ligase</keyword>
<evidence type="ECO:0000259" key="14">
    <source>
        <dbReference type="Pfam" id="PF06827"/>
    </source>
</evidence>